<feature type="domain" description="Protein SirB1 N-terminal" evidence="1">
    <location>
        <begin position="103"/>
        <end position="221"/>
    </location>
</feature>
<gene>
    <name evidence="2" type="ORF">SDC9_35447</name>
</gene>
<dbReference type="SUPFAM" id="SSF48371">
    <property type="entry name" value="ARM repeat"/>
    <property type="match status" value="1"/>
</dbReference>
<dbReference type="Pfam" id="PF13369">
    <property type="entry name" value="Transglut_core2"/>
    <property type="match status" value="1"/>
</dbReference>
<dbReference type="AlphaFoldDB" id="A0A644VFK0"/>
<proteinExistence type="predicted"/>
<organism evidence="2">
    <name type="scientific">bioreactor metagenome</name>
    <dbReference type="NCBI Taxonomy" id="1076179"/>
    <lineage>
        <taxon>unclassified sequences</taxon>
        <taxon>metagenomes</taxon>
        <taxon>ecological metagenomes</taxon>
    </lineage>
</organism>
<evidence type="ECO:0000259" key="1">
    <source>
        <dbReference type="Pfam" id="PF13369"/>
    </source>
</evidence>
<reference evidence="2" key="1">
    <citation type="submission" date="2019-08" db="EMBL/GenBank/DDBJ databases">
        <authorList>
            <person name="Kucharzyk K."/>
            <person name="Murdoch R.W."/>
            <person name="Higgins S."/>
            <person name="Loffler F."/>
        </authorList>
    </citation>
    <scope>NUCLEOTIDE SEQUENCE</scope>
</reference>
<comment type="caution">
    <text evidence="2">The sequence shown here is derived from an EMBL/GenBank/DDBJ whole genome shotgun (WGS) entry which is preliminary data.</text>
</comment>
<sequence length="275" mass="31351">MIKESLLVSLLTLLDDSDQSVKVAAWDKLLELGDTAAEEMEQLLPELSANFDKGYLDSLLLELKLEIVLRRLKNYLDNPDPLLLDGLLLVSNALDLNLDKVKYLTIVQDIADEILLEISDNRTAIENMEIFNYIFFRRIGFKHEDDTVTIKENALITKVLESKKGNIFTIPICYFILARQSGLPVYPVIAGKSFTPAYLNSDDKPIFYINIYKNGIIFSKELTEPENPSRVGVDKALVSIYADHLNYLFKSINDKESSDIMERVLECFGNLRYIN</sequence>
<dbReference type="InterPro" id="IPR016024">
    <property type="entry name" value="ARM-type_fold"/>
</dbReference>
<name>A0A644VFK0_9ZZZZ</name>
<dbReference type="InterPro" id="IPR032698">
    <property type="entry name" value="SirB1_N"/>
</dbReference>
<dbReference type="EMBL" id="VSSQ01000279">
    <property type="protein sequence ID" value="MPL89413.1"/>
    <property type="molecule type" value="Genomic_DNA"/>
</dbReference>
<accession>A0A644VFK0</accession>
<protein>
    <recommendedName>
        <fullName evidence="1">Protein SirB1 N-terminal domain-containing protein</fullName>
    </recommendedName>
</protein>
<evidence type="ECO:0000313" key="2">
    <source>
        <dbReference type="EMBL" id="MPL89413.1"/>
    </source>
</evidence>